<evidence type="ECO:0000256" key="19">
    <source>
        <dbReference type="PIRNR" id="PIRNR017184"/>
    </source>
</evidence>
<dbReference type="GO" id="GO:0052856">
    <property type="term" value="F:NAD(P)HX epimerase activity"/>
    <property type="evidence" value="ECO:0007669"/>
    <property type="project" value="UniProtKB-UniRule"/>
</dbReference>
<comment type="similarity">
    <text evidence="4 19">In the C-terminal section; belongs to the NnrD/CARKD family.</text>
</comment>
<dbReference type="NCBIfam" id="TIGR00197">
    <property type="entry name" value="yjeF_nterm"/>
    <property type="match status" value="1"/>
</dbReference>
<feature type="binding site" evidence="17">
    <location>
        <position position="358"/>
    </location>
    <ligand>
        <name>(6S)-NADPHX</name>
        <dbReference type="ChEBI" id="CHEBI:64076"/>
    </ligand>
</feature>
<dbReference type="HAMAP" id="MF_01965">
    <property type="entry name" value="NADHX_dehydratase"/>
    <property type="match status" value="1"/>
</dbReference>
<dbReference type="GO" id="GO:0046496">
    <property type="term" value="P:nicotinamide nucleotide metabolic process"/>
    <property type="evidence" value="ECO:0007669"/>
    <property type="project" value="UniProtKB-UniRule"/>
</dbReference>
<dbReference type="PROSITE" id="PS01049">
    <property type="entry name" value="YJEF_C_1"/>
    <property type="match status" value="1"/>
</dbReference>
<feature type="binding site" evidence="17">
    <location>
        <position position="424"/>
    </location>
    <ligand>
        <name>AMP</name>
        <dbReference type="ChEBI" id="CHEBI:456215"/>
    </ligand>
</feature>
<keyword evidence="5 18" id="KW-0479">Metal-binding</keyword>
<dbReference type="InterPro" id="IPR029056">
    <property type="entry name" value="Ribokinase-like"/>
</dbReference>
<comment type="catalytic activity">
    <reaction evidence="15 17 19">
        <text>(6S)-NADHX + ADP = AMP + phosphate + NADH + H(+)</text>
        <dbReference type="Rhea" id="RHEA:32223"/>
        <dbReference type="ChEBI" id="CHEBI:15378"/>
        <dbReference type="ChEBI" id="CHEBI:43474"/>
        <dbReference type="ChEBI" id="CHEBI:57945"/>
        <dbReference type="ChEBI" id="CHEBI:64074"/>
        <dbReference type="ChEBI" id="CHEBI:456215"/>
        <dbReference type="ChEBI" id="CHEBI:456216"/>
        <dbReference type="EC" id="4.2.1.136"/>
    </reaction>
</comment>
<comment type="catalytic activity">
    <reaction evidence="1 18 19">
        <text>(6R)-NADHX = (6S)-NADHX</text>
        <dbReference type="Rhea" id="RHEA:32215"/>
        <dbReference type="ChEBI" id="CHEBI:64074"/>
        <dbReference type="ChEBI" id="CHEBI:64075"/>
        <dbReference type="EC" id="5.1.99.6"/>
    </reaction>
</comment>
<evidence type="ECO:0000256" key="8">
    <source>
        <dbReference type="ARBA" id="ARBA00022857"/>
    </source>
</evidence>
<evidence type="ECO:0000256" key="9">
    <source>
        <dbReference type="ARBA" id="ARBA00022958"/>
    </source>
</evidence>
<comment type="function">
    <text evidence="18">Catalyzes the epimerization of the S- and R-forms of NAD(P)HX, a damaged form of NAD(P)H that is a result of enzymatic or heat-dependent hydration. This is a prerequisite for the S-specific NAD(P)H-hydrate dehydratase to allow the repair of both epimers of NAD(P)HX.</text>
</comment>
<comment type="function">
    <text evidence="17">Catalyzes the dehydration of the S-form of NAD(P)HX at the expense of ADP, which is converted to AMP. Together with NAD(P)HX epimerase, which catalyzes the epimerization of the S- and R-forms, the enzyme allows the repair of both epimers of NAD(P)HX, a damaged form of NAD(P)H that is a result of enzymatic or heat-dependent hydration.</text>
</comment>
<dbReference type="InterPro" id="IPR004443">
    <property type="entry name" value="YjeF_N_dom"/>
</dbReference>
<dbReference type="SUPFAM" id="SSF53613">
    <property type="entry name" value="Ribokinase-like"/>
    <property type="match status" value="1"/>
</dbReference>
<evidence type="ECO:0000256" key="7">
    <source>
        <dbReference type="ARBA" id="ARBA00022840"/>
    </source>
</evidence>
<evidence type="ECO:0000256" key="17">
    <source>
        <dbReference type="HAMAP-Rule" id="MF_01965"/>
    </source>
</evidence>
<dbReference type="InterPro" id="IPR036652">
    <property type="entry name" value="YjeF_N_dom_sf"/>
</dbReference>
<dbReference type="PANTHER" id="PTHR12592">
    <property type="entry name" value="ATP-DEPENDENT (S)-NAD(P)H-HYDRATE DEHYDRATASE FAMILY MEMBER"/>
    <property type="match status" value="1"/>
</dbReference>
<evidence type="ECO:0000259" key="21">
    <source>
        <dbReference type="PROSITE" id="PS51385"/>
    </source>
</evidence>
<accession>A0A6I3SAJ6</accession>
<keyword evidence="13" id="KW-0511">Multifunctional enzyme</keyword>
<dbReference type="Gene3D" id="3.40.50.10260">
    <property type="entry name" value="YjeF N-terminal domain"/>
    <property type="match status" value="1"/>
</dbReference>
<dbReference type="PANTHER" id="PTHR12592:SF0">
    <property type="entry name" value="ATP-DEPENDENT (S)-NAD(P)H-HYDRATE DEHYDRATASE"/>
    <property type="match status" value="1"/>
</dbReference>
<feature type="binding site" evidence="18">
    <location>
        <begin position="57"/>
        <end position="61"/>
    </location>
    <ligand>
        <name>(6S)-NADPHX</name>
        <dbReference type="ChEBI" id="CHEBI:64076"/>
    </ligand>
</feature>
<comment type="similarity">
    <text evidence="18">Belongs to the NnrE/AIBP family.</text>
</comment>
<organism evidence="22 23">
    <name type="scientific">Parasutterella excrementihominis</name>
    <dbReference type="NCBI Taxonomy" id="487175"/>
    <lineage>
        <taxon>Bacteria</taxon>
        <taxon>Pseudomonadati</taxon>
        <taxon>Pseudomonadota</taxon>
        <taxon>Betaproteobacteria</taxon>
        <taxon>Burkholderiales</taxon>
        <taxon>Sutterellaceae</taxon>
        <taxon>Parasutterella</taxon>
    </lineage>
</organism>
<protein>
    <recommendedName>
        <fullName evidence="19">Bifunctional NAD(P)H-hydrate repair enzyme</fullName>
    </recommendedName>
    <alternativeName>
        <fullName evidence="19">Nicotinamide nucleotide repair protein</fullName>
    </alternativeName>
    <domain>
        <recommendedName>
            <fullName evidence="19">ADP-dependent (S)-NAD(P)H-hydrate dehydratase</fullName>
            <ecNumber evidence="19">4.2.1.136</ecNumber>
        </recommendedName>
        <alternativeName>
            <fullName evidence="19">ADP-dependent NAD(P)HX dehydratase</fullName>
        </alternativeName>
    </domain>
    <domain>
        <recommendedName>
            <fullName evidence="19">NAD(P)H-hydrate epimerase</fullName>
            <ecNumber evidence="19">5.1.99.6</ecNumber>
        </recommendedName>
    </domain>
</protein>
<comment type="similarity">
    <text evidence="3 19">In the N-terminal section; belongs to the NnrE/AIBP family.</text>
</comment>
<evidence type="ECO:0000256" key="3">
    <source>
        <dbReference type="ARBA" id="ARBA00006001"/>
    </source>
</evidence>
<dbReference type="RefSeq" id="WP_008811325.1">
    <property type="nucleotide sequence ID" value="NZ_CAJUON010000001.1"/>
</dbReference>
<name>A0A6I3SAJ6_9BURK</name>
<comment type="caution">
    <text evidence="22">The sequence shown here is derived from an EMBL/GenBank/DDBJ whole genome shotgun (WGS) entry which is preliminary data.</text>
</comment>
<keyword evidence="10 17" id="KW-0520">NAD</keyword>
<feature type="binding site" evidence="18">
    <location>
        <position position="58"/>
    </location>
    <ligand>
        <name>K(+)</name>
        <dbReference type="ChEBI" id="CHEBI:29103"/>
    </ligand>
</feature>
<keyword evidence="11 18" id="KW-0413">Isomerase</keyword>
<evidence type="ECO:0000256" key="12">
    <source>
        <dbReference type="ARBA" id="ARBA00023239"/>
    </source>
</evidence>
<evidence type="ECO:0000256" key="2">
    <source>
        <dbReference type="ARBA" id="ARBA00000909"/>
    </source>
</evidence>
<dbReference type="NCBIfam" id="TIGR00196">
    <property type="entry name" value="yjeF_cterm"/>
    <property type="match status" value="1"/>
</dbReference>
<evidence type="ECO:0000256" key="13">
    <source>
        <dbReference type="ARBA" id="ARBA00023268"/>
    </source>
</evidence>
<feature type="binding site" evidence="17">
    <location>
        <position position="305"/>
    </location>
    <ligand>
        <name>(6S)-NADPHX</name>
        <dbReference type="ChEBI" id="CHEBI:64076"/>
    </ligand>
</feature>
<evidence type="ECO:0000313" key="22">
    <source>
        <dbReference type="EMBL" id="MTU44459.1"/>
    </source>
</evidence>
<dbReference type="GO" id="GO:0110051">
    <property type="term" value="P:metabolite repair"/>
    <property type="evidence" value="ECO:0007669"/>
    <property type="project" value="TreeGrafter"/>
</dbReference>
<reference evidence="22 23" key="1">
    <citation type="journal article" date="2019" name="Nat. Med.">
        <title>A library of human gut bacterial isolates paired with longitudinal multiomics data enables mechanistic microbiome research.</title>
        <authorList>
            <person name="Poyet M."/>
            <person name="Groussin M."/>
            <person name="Gibbons S.M."/>
            <person name="Avila-Pacheco J."/>
            <person name="Jiang X."/>
            <person name="Kearney S.M."/>
            <person name="Perrotta A.R."/>
            <person name="Berdy B."/>
            <person name="Zhao S."/>
            <person name="Lieberman T.D."/>
            <person name="Swanson P.K."/>
            <person name="Smith M."/>
            <person name="Roesemann S."/>
            <person name="Alexander J.E."/>
            <person name="Rich S.A."/>
            <person name="Livny J."/>
            <person name="Vlamakis H."/>
            <person name="Clish C."/>
            <person name="Bullock K."/>
            <person name="Deik A."/>
            <person name="Scott J."/>
            <person name="Pierce K.A."/>
            <person name="Xavier R.J."/>
            <person name="Alm E.J."/>
        </authorList>
    </citation>
    <scope>NUCLEOTIDE SEQUENCE [LARGE SCALE GENOMIC DNA]</scope>
    <source>
        <strain evidence="22 23">BIOML-A2</strain>
    </source>
</reference>
<keyword evidence="12 17" id="KW-0456">Lyase</keyword>
<dbReference type="PROSITE" id="PS51383">
    <property type="entry name" value="YJEF_C_3"/>
    <property type="match status" value="1"/>
</dbReference>
<dbReference type="GeneID" id="43348043"/>
<evidence type="ECO:0000256" key="18">
    <source>
        <dbReference type="HAMAP-Rule" id="MF_01966"/>
    </source>
</evidence>
<dbReference type="Gene3D" id="3.40.1190.20">
    <property type="match status" value="1"/>
</dbReference>
<evidence type="ECO:0000256" key="11">
    <source>
        <dbReference type="ARBA" id="ARBA00023235"/>
    </source>
</evidence>
<dbReference type="EMBL" id="WNCL01000081">
    <property type="protein sequence ID" value="MTU44459.1"/>
    <property type="molecule type" value="Genomic_DNA"/>
</dbReference>
<keyword evidence="8 17" id="KW-0521">NADP</keyword>
<dbReference type="InterPro" id="IPR017953">
    <property type="entry name" value="Carbohydrate_kinase_pred_CS"/>
</dbReference>
<feature type="binding site" evidence="17">
    <location>
        <position position="425"/>
    </location>
    <ligand>
        <name>(6S)-NADPHX</name>
        <dbReference type="ChEBI" id="CHEBI:64076"/>
    </ligand>
</feature>
<evidence type="ECO:0000256" key="4">
    <source>
        <dbReference type="ARBA" id="ARBA00009524"/>
    </source>
</evidence>
<dbReference type="EC" id="4.2.1.136" evidence="19"/>
<dbReference type="AlphaFoldDB" id="A0A6I3SAJ6"/>
<comment type="catalytic activity">
    <reaction evidence="2 18 19">
        <text>(6R)-NADPHX = (6S)-NADPHX</text>
        <dbReference type="Rhea" id="RHEA:32227"/>
        <dbReference type="ChEBI" id="CHEBI:64076"/>
        <dbReference type="ChEBI" id="CHEBI:64077"/>
        <dbReference type="EC" id="5.1.99.6"/>
    </reaction>
</comment>
<proteinExistence type="inferred from homology"/>
<feature type="binding site" evidence="18">
    <location>
        <position position="156"/>
    </location>
    <ligand>
        <name>K(+)</name>
        <dbReference type="ChEBI" id="CHEBI:29103"/>
    </ligand>
</feature>
<feature type="domain" description="YjeF C-terminal" evidence="20">
    <location>
        <begin position="217"/>
        <end position="479"/>
    </location>
</feature>
<feature type="binding site" evidence="18">
    <location>
        <position position="120"/>
    </location>
    <ligand>
        <name>K(+)</name>
        <dbReference type="ChEBI" id="CHEBI:29103"/>
    </ligand>
</feature>
<evidence type="ECO:0000256" key="1">
    <source>
        <dbReference type="ARBA" id="ARBA00000013"/>
    </source>
</evidence>
<comment type="similarity">
    <text evidence="17">Belongs to the NnrD/CARKD family.</text>
</comment>
<evidence type="ECO:0000313" key="23">
    <source>
        <dbReference type="Proteomes" id="UP000462362"/>
    </source>
</evidence>
<dbReference type="EC" id="5.1.99.6" evidence="19"/>
<dbReference type="InterPro" id="IPR030677">
    <property type="entry name" value="Nnr"/>
</dbReference>
<comment type="catalytic activity">
    <reaction evidence="16 17 19">
        <text>(6S)-NADPHX + ADP = AMP + phosphate + NADPH + H(+)</text>
        <dbReference type="Rhea" id="RHEA:32235"/>
        <dbReference type="ChEBI" id="CHEBI:15378"/>
        <dbReference type="ChEBI" id="CHEBI:43474"/>
        <dbReference type="ChEBI" id="CHEBI:57783"/>
        <dbReference type="ChEBI" id="CHEBI:64076"/>
        <dbReference type="ChEBI" id="CHEBI:456215"/>
        <dbReference type="ChEBI" id="CHEBI:456216"/>
        <dbReference type="EC" id="4.2.1.136"/>
    </reaction>
</comment>
<comment type="cofactor">
    <cofactor evidence="17">
        <name>Mg(2+)</name>
        <dbReference type="ChEBI" id="CHEBI:18420"/>
    </cofactor>
</comment>
<dbReference type="Pfam" id="PF03853">
    <property type="entry name" value="YjeF_N"/>
    <property type="match status" value="1"/>
</dbReference>
<dbReference type="SUPFAM" id="SSF64153">
    <property type="entry name" value="YjeF N-terminal domain-like"/>
    <property type="match status" value="1"/>
</dbReference>
<evidence type="ECO:0000256" key="6">
    <source>
        <dbReference type="ARBA" id="ARBA00022741"/>
    </source>
</evidence>
<dbReference type="PIRSF" id="PIRSF017184">
    <property type="entry name" value="Nnr"/>
    <property type="match status" value="1"/>
</dbReference>
<dbReference type="InterPro" id="IPR000631">
    <property type="entry name" value="CARKD"/>
</dbReference>
<dbReference type="GO" id="GO:0046872">
    <property type="term" value="F:metal ion binding"/>
    <property type="evidence" value="ECO:0007669"/>
    <property type="project" value="UniProtKB-UniRule"/>
</dbReference>
<dbReference type="Pfam" id="PF01256">
    <property type="entry name" value="Carb_kinase"/>
    <property type="match status" value="1"/>
</dbReference>
<evidence type="ECO:0000256" key="5">
    <source>
        <dbReference type="ARBA" id="ARBA00022723"/>
    </source>
</evidence>
<comment type="subunit">
    <text evidence="17">Homotetramer.</text>
</comment>
<comment type="function">
    <text evidence="14 19">Bifunctional enzyme that catalyzes the epimerization of the S- and R-forms of NAD(P)HX and the dehydration of the S-form of NAD(P)HX at the expense of ADP, which is converted to AMP. This allows the repair of both epimers of NAD(P)HX, a damaged form of NAD(P)H that is a result of enzymatic or heat-dependent hydration.</text>
</comment>
<keyword evidence="6 17" id="KW-0547">Nucleotide-binding</keyword>
<comment type="caution">
    <text evidence="18">Lacks conserved residue(s) required for the propagation of feature annotation.</text>
</comment>
<comment type="cofactor">
    <cofactor evidence="18 19">
        <name>K(+)</name>
        <dbReference type="ChEBI" id="CHEBI:29103"/>
    </cofactor>
    <text evidence="18 19">Binds 1 potassium ion per subunit.</text>
</comment>
<feature type="binding site" evidence="18">
    <location>
        <begin position="124"/>
        <end position="130"/>
    </location>
    <ligand>
        <name>(6S)-NADPHX</name>
        <dbReference type="ChEBI" id="CHEBI:64076"/>
    </ligand>
</feature>
<dbReference type="GO" id="GO:0052855">
    <property type="term" value="F:ADP-dependent NAD(P)H-hydrate dehydratase activity"/>
    <property type="evidence" value="ECO:0007669"/>
    <property type="project" value="UniProtKB-UniRule"/>
</dbReference>
<keyword evidence="7 17" id="KW-0067">ATP-binding</keyword>
<evidence type="ECO:0000256" key="10">
    <source>
        <dbReference type="ARBA" id="ARBA00023027"/>
    </source>
</evidence>
<feature type="domain" description="YjeF N-terminal" evidence="21">
    <location>
        <begin position="11"/>
        <end position="212"/>
    </location>
</feature>
<evidence type="ECO:0000259" key="20">
    <source>
        <dbReference type="PROSITE" id="PS51383"/>
    </source>
</evidence>
<feature type="binding site" evidence="17">
    <location>
        <position position="252"/>
    </location>
    <ligand>
        <name>(6S)-NADPHX</name>
        <dbReference type="ChEBI" id="CHEBI:64076"/>
    </ligand>
</feature>
<dbReference type="PROSITE" id="PS51385">
    <property type="entry name" value="YJEF_N"/>
    <property type="match status" value="1"/>
</dbReference>
<evidence type="ECO:0000256" key="15">
    <source>
        <dbReference type="ARBA" id="ARBA00048238"/>
    </source>
</evidence>
<sequence>MSVSLLQIPQLRELEEKYARILGPGVLMERAGKAAADFISDLYPAPARVTVVCGPGNNGGDGYRTAIELLKKEYDVNVVQVAGKTPKSEEAIAALAEWEKLGRTTYTDPYDTPKADIVVDAIFGIGLERPLKDEFLDAAMWFNERRALHVSLDIPSGLNSETGTWVGDRAGCKADATISFLSGKVGLFTGLGPDACGRVKMENLGISIPLTKISLLEVKDFKHVCAPRLKNTSKADYGRLGVIGGGKGTVGAALIAARSGLYMGAGRVYVELLEDGMKLDPFCPELMFPGKINIDEMDAIVIGPGLGFTEQAKQRFIDCLKSKAALVIDGDALTMIAQDEEILSLVTHRFAHTVLTPHAAEAARILRLPVEEITKDRLSRALDLGILTGAVNVLKGAGTIVTQRSSVSWINPTGSPALATAGSGDALSGMIGAMFAQHFELMDCVLSAVYLHGAAVEGLNSSVLAGDIAPLASTRLEELRASYQRHFHPLKEEEKTIEWEDS</sequence>
<dbReference type="GO" id="GO:0005524">
    <property type="term" value="F:ATP binding"/>
    <property type="evidence" value="ECO:0007669"/>
    <property type="project" value="UniProtKB-UniRule"/>
</dbReference>
<dbReference type="HAMAP" id="MF_01966">
    <property type="entry name" value="NADHX_epimerase"/>
    <property type="match status" value="1"/>
</dbReference>
<evidence type="ECO:0000256" key="16">
    <source>
        <dbReference type="ARBA" id="ARBA00049209"/>
    </source>
</evidence>
<evidence type="ECO:0000256" key="14">
    <source>
        <dbReference type="ARBA" id="ARBA00025153"/>
    </source>
</evidence>
<dbReference type="CDD" id="cd01171">
    <property type="entry name" value="YXKO-related"/>
    <property type="match status" value="1"/>
</dbReference>
<keyword evidence="9 18" id="KW-0630">Potassium</keyword>
<dbReference type="Proteomes" id="UP000462362">
    <property type="component" value="Unassembled WGS sequence"/>
</dbReference>
<feature type="binding site" evidence="17">
    <location>
        <begin position="395"/>
        <end position="399"/>
    </location>
    <ligand>
        <name>AMP</name>
        <dbReference type="ChEBI" id="CHEBI:456215"/>
    </ligand>
</feature>
<feature type="binding site" evidence="18">
    <location>
        <position position="153"/>
    </location>
    <ligand>
        <name>(6S)-NADPHX</name>
        <dbReference type="ChEBI" id="CHEBI:64076"/>
    </ligand>
</feature>
<gene>
    <name evidence="18" type="primary">nnrE</name>
    <name evidence="17" type="synonym">nnrD</name>
    <name evidence="22" type="ORF">GMD42_12810</name>
</gene>